<feature type="transmembrane region" description="Helical" evidence="6">
    <location>
        <begin position="308"/>
        <end position="329"/>
    </location>
</feature>
<feature type="transmembrane region" description="Helical" evidence="6">
    <location>
        <begin position="52"/>
        <end position="71"/>
    </location>
</feature>
<evidence type="ECO:0000256" key="3">
    <source>
        <dbReference type="ARBA" id="ARBA00022989"/>
    </source>
</evidence>
<dbReference type="AlphaFoldDB" id="A0A1M7T6U1"/>
<dbReference type="SUPFAM" id="SSF103473">
    <property type="entry name" value="MFS general substrate transporter"/>
    <property type="match status" value="1"/>
</dbReference>
<evidence type="ECO:0000256" key="1">
    <source>
        <dbReference type="ARBA" id="ARBA00004651"/>
    </source>
</evidence>
<feature type="region of interest" description="Disordered" evidence="5">
    <location>
        <begin position="397"/>
        <end position="419"/>
    </location>
</feature>
<dbReference type="PANTHER" id="PTHR43129:SF1">
    <property type="entry name" value="FOSMIDOMYCIN RESISTANCE PROTEIN"/>
    <property type="match status" value="1"/>
</dbReference>
<dbReference type="Proteomes" id="UP000184428">
    <property type="component" value="Unassembled WGS sequence"/>
</dbReference>
<feature type="transmembrane region" description="Helical" evidence="6">
    <location>
        <begin position="146"/>
        <end position="171"/>
    </location>
</feature>
<keyword evidence="2 6" id="KW-0812">Transmembrane</keyword>
<dbReference type="Pfam" id="PF07690">
    <property type="entry name" value="MFS_1"/>
    <property type="match status" value="1"/>
</dbReference>
<keyword evidence="4 6" id="KW-0472">Membrane</keyword>
<dbReference type="Gene3D" id="1.20.1250.20">
    <property type="entry name" value="MFS general substrate transporter like domains"/>
    <property type="match status" value="2"/>
</dbReference>
<evidence type="ECO:0000256" key="2">
    <source>
        <dbReference type="ARBA" id="ARBA00022692"/>
    </source>
</evidence>
<evidence type="ECO:0000256" key="5">
    <source>
        <dbReference type="SAM" id="MobiDB-lite"/>
    </source>
</evidence>
<feature type="transmembrane region" description="Helical" evidence="6">
    <location>
        <begin position="177"/>
        <end position="196"/>
    </location>
</feature>
<feature type="transmembrane region" description="Helical" evidence="6">
    <location>
        <begin position="283"/>
        <end position="302"/>
    </location>
</feature>
<feature type="transmembrane region" description="Helical" evidence="6">
    <location>
        <begin position="256"/>
        <end position="276"/>
    </location>
</feature>
<evidence type="ECO:0000313" key="9">
    <source>
        <dbReference type="Proteomes" id="UP000184428"/>
    </source>
</evidence>
<feature type="transmembrane region" description="Helical" evidence="6">
    <location>
        <begin position="83"/>
        <end position="101"/>
    </location>
</feature>
<reference evidence="8 9" key="1">
    <citation type="submission" date="2016-12" db="EMBL/GenBank/DDBJ databases">
        <authorList>
            <person name="Song W.-J."/>
            <person name="Kurnit D.M."/>
        </authorList>
    </citation>
    <scope>NUCLEOTIDE SEQUENCE [LARGE SCALE GENOMIC DNA]</scope>
    <source>
        <strain evidence="8 9">DSM 43162</strain>
    </source>
</reference>
<feature type="transmembrane region" description="Helical" evidence="6">
    <location>
        <begin position="217"/>
        <end position="244"/>
    </location>
</feature>
<feature type="transmembrane region" description="Helical" evidence="6">
    <location>
        <begin position="107"/>
        <end position="125"/>
    </location>
</feature>
<keyword evidence="3 6" id="KW-1133">Transmembrane helix</keyword>
<sequence length="419" mass="42304">MRNEHRGGRPTPDGGVVDRRGLGLLTASHVVDDLYQGAVPALLPFLVLERGYSYAAATGITLAATVLSSVVQPAFGVLADRRPLPWLPAVGLLVAGVGIGLAGLGDAYWWTWAAVALSGLGVAAYHPAAARAARAAAGASAQGMSWFAVGGNAGLALGPVVVTPVLLAYGVAGTPLLALPALVTAVVLLALARRAGARPRPAAAAGRVPERDDDWRSFGWLTGMVVIRSVLYFGVSSLIALHVIDRFGVSTSAGSAALATFLGVGAVGTLAGGWLADRWGRLPAIRLGYALTVPGLVLLVVAPSWPVALAAAVLLGVGLYLPFSVQTTVGQELLPNRVGTASGVTIGLAVSAGGAVTPLFGLLADAHGLAWSLAALLPLPLLALLVSLRLPGPPASARAADPAVGGRRGSPPERAAPHR</sequence>
<dbReference type="RefSeq" id="WP_244276998.1">
    <property type="nucleotide sequence ID" value="NZ_FRDM01000005.1"/>
</dbReference>
<organism evidence="8 9">
    <name type="scientific">Geodermatophilus obscurus</name>
    <dbReference type="NCBI Taxonomy" id="1861"/>
    <lineage>
        <taxon>Bacteria</taxon>
        <taxon>Bacillati</taxon>
        <taxon>Actinomycetota</taxon>
        <taxon>Actinomycetes</taxon>
        <taxon>Geodermatophilales</taxon>
        <taxon>Geodermatophilaceae</taxon>
        <taxon>Geodermatophilus</taxon>
    </lineage>
</organism>
<comment type="subcellular location">
    <subcellularLocation>
        <location evidence="1">Cell membrane</location>
        <topology evidence="1">Multi-pass membrane protein</topology>
    </subcellularLocation>
</comment>
<feature type="transmembrane region" description="Helical" evidence="6">
    <location>
        <begin position="369"/>
        <end position="388"/>
    </location>
</feature>
<dbReference type="InterPro" id="IPR020846">
    <property type="entry name" value="MFS_dom"/>
</dbReference>
<feature type="transmembrane region" description="Helical" evidence="6">
    <location>
        <begin position="341"/>
        <end position="363"/>
    </location>
</feature>
<dbReference type="InterPro" id="IPR036259">
    <property type="entry name" value="MFS_trans_sf"/>
</dbReference>
<feature type="domain" description="Major facilitator superfamily (MFS) profile" evidence="7">
    <location>
        <begin position="218"/>
        <end position="419"/>
    </location>
</feature>
<dbReference type="InterPro" id="IPR011701">
    <property type="entry name" value="MFS"/>
</dbReference>
<protein>
    <submittedName>
        <fullName evidence="8">MFS transporter, FSR family, fosmidomycin resistance protein</fullName>
    </submittedName>
</protein>
<proteinExistence type="predicted"/>
<dbReference type="EMBL" id="FRDM01000005">
    <property type="protein sequence ID" value="SHN66471.1"/>
    <property type="molecule type" value="Genomic_DNA"/>
</dbReference>
<evidence type="ECO:0000259" key="7">
    <source>
        <dbReference type="PROSITE" id="PS50850"/>
    </source>
</evidence>
<evidence type="ECO:0000256" key="6">
    <source>
        <dbReference type="SAM" id="Phobius"/>
    </source>
</evidence>
<name>A0A1M7T6U1_9ACTN</name>
<evidence type="ECO:0000256" key="4">
    <source>
        <dbReference type="ARBA" id="ARBA00023136"/>
    </source>
</evidence>
<dbReference type="PANTHER" id="PTHR43129">
    <property type="entry name" value="FOSMIDOMYCIN RESISTANCE PROTEIN"/>
    <property type="match status" value="1"/>
</dbReference>
<dbReference type="CDD" id="cd17478">
    <property type="entry name" value="MFS_FsR"/>
    <property type="match status" value="1"/>
</dbReference>
<dbReference type="GO" id="GO:0022857">
    <property type="term" value="F:transmembrane transporter activity"/>
    <property type="evidence" value="ECO:0007669"/>
    <property type="project" value="InterPro"/>
</dbReference>
<evidence type="ECO:0000313" key="8">
    <source>
        <dbReference type="EMBL" id="SHN66471.1"/>
    </source>
</evidence>
<gene>
    <name evidence="8" type="ORF">SAMN05660350_01374</name>
</gene>
<dbReference type="GO" id="GO:0005886">
    <property type="term" value="C:plasma membrane"/>
    <property type="evidence" value="ECO:0007669"/>
    <property type="project" value="UniProtKB-SubCell"/>
</dbReference>
<dbReference type="PROSITE" id="PS50850">
    <property type="entry name" value="MFS"/>
    <property type="match status" value="1"/>
</dbReference>
<accession>A0A1M7T6U1</accession>